<reference evidence="2 3" key="1">
    <citation type="submission" date="2019-12" db="EMBL/GenBank/DDBJ databases">
        <authorList>
            <person name="Kim Y.S."/>
        </authorList>
    </citation>
    <scope>NUCLEOTIDE SEQUENCE [LARGE SCALE GENOMIC DNA]</scope>
    <source>
        <strain evidence="2 3">MMS17-SY077</strain>
    </source>
</reference>
<dbReference type="PANTHER" id="PTHR43434:SF20">
    <property type="entry name" value="5'-NUCLEOTIDASE"/>
    <property type="match status" value="1"/>
</dbReference>
<gene>
    <name evidence="2" type="ORF">GB864_01150</name>
</gene>
<proteinExistence type="predicted"/>
<dbReference type="Pfam" id="PF13419">
    <property type="entry name" value="HAD_2"/>
    <property type="match status" value="1"/>
</dbReference>
<dbReference type="InterPro" id="IPR023198">
    <property type="entry name" value="PGP-like_dom2"/>
</dbReference>
<dbReference type="Gene3D" id="3.40.50.1000">
    <property type="entry name" value="HAD superfamily/HAD-like"/>
    <property type="match status" value="1"/>
</dbReference>
<organism evidence="2 3">
    <name type="scientific">Agromyces seonyuensis</name>
    <dbReference type="NCBI Taxonomy" id="2662446"/>
    <lineage>
        <taxon>Bacteria</taxon>
        <taxon>Bacillati</taxon>
        <taxon>Actinomycetota</taxon>
        <taxon>Actinomycetes</taxon>
        <taxon>Micrococcales</taxon>
        <taxon>Microbacteriaceae</taxon>
        <taxon>Agromyces</taxon>
    </lineage>
</organism>
<comment type="caution">
    <text evidence="2">The sequence shown here is derived from an EMBL/GenBank/DDBJ whole genome shotgun (WGS) entry which is preliminary data.</text>
</comment>
<dbReference type="GO" id="GO:0016787">
    <property type="term" value="F:hydrolase activity"/>
    <property type="evidence" value="ECO:0007669"/>
    <property type="project" value="UniProtKB-KW"/>
</dbReference>
<sequence>METPLIPLTRTWSAVLFDLDGTLVDSAASITASLAHTFEALGLPVPSDEALRAYVGPPLLDSLRQRAGLDEARAWEALRLYREHYEPTAMHAPVFPGVEGLLSRLDDAGVPLALATSKPESMARRILDHLGLADRFTVIAGASDDETRSAKSDIVAYALGGLQAAGIDTSNTVMVGDRGYDIVGAAANDVPTILVEWGYGSPAEAADAIAVVHSADQLASLLLGTRPGERSTPHAAPPPRAAY</sequence>
<evidence type="ECO:0000256" key="1">
    <source>
        <dbReference type="SAM" id="MobiDB-lite"/>
    </source>
</evidence>
<dbReference type="InterPro" id="IPR041492">
    <property type="entry name" value="HAD_2"/>
</dbReference>
<dbReference type="AlphaFoldDB" id="A0A6I4NSS2"/>
<dbReference type="EMBL" id="WSTA01000003">
    <property type="protein sequence ID" value="MWB97171.1"/>
    <property type="molecule type" value="Genomic_DNA"/>
</dbReference>
<keyword evidence="2" id="KW-0378">Hydrolase</keyword>
<dbReference type="InterPro" id="IPR036412">
    <property type="entry name" value="HAD-like_sf"/>
</dbReference>
<keyword evidence="3" id="KW-1185">Reference proteome</keyword>
<accession>A0A6I4NSS2</accession>
<name>A0A6I4NSS2_9MICO</name>
<dbReference type="Gene3D" id="1.10.150.240">
    <property type="entry name" value="Putative phosphatase, domain 2"/>
    <property type="match status" value="1"/>
</dbReference>
<dbReference type="SUPFAM" id="SSF56784">
    <property type="entry name" value="HAD-like"/>
    <property type="match status" value="1"/>
</dbReference>
<dbReference type="Proteomes" id="UP000438182">
    <property type="component" value="Unassembled WGS sequence"/>
</dbReference>
<feature type="region of interest" description="Disordered" evidence="1">
    <location>
        <begin position="224"/>
        <end position="243"/>
    </location>
</feature>
<dbReference type="RefSeq" id="WP_160422450.1">
    <property type="nucleotide sequence ID" value="NZ_WSTA01000003.1"/>
</dbReference>
<evidence type="ECO:0000313" key="2">
    <source>
        <dbReference type="EMBL" id="MWB97171.1"/>
    </source>
</evidence>
<dbReference type="PANTHER" id="PTHR43434">
    <property type="entry name" value="PHOSPHOGLYCOLATE PHOSPHATASE"/>
    <property type="match status" value="1"/>
</dbReference>
<dbReference type="GO" id="GO:0004713">
    <property type="term" value="F:protein tyrosine kinase activity"/>
    <property type="evidence" value="ECO:0007669"/>
    <property type="project" value="TreeGrafter"/>
</dbReference>
<dbReference type="InterPro" id="IPR050155">
    <property type="entry name" value="HAD-like_hydrolase_sf"/>
</dbReference>
<evidence type="ECO:0000313" key="3">
    <source>
        <dbReference type="Proteomes" id="UP000438182"/>
    </source>
</evidence>
<protein>
    <submittedName>
        <fullName evidence="2">HAD hydrolase-like protein</fullName>
    </submittedName>
</protein>
<dbReference type="GO" id="GO:0005829">
    <property type="term" value="C:cytosol"/>
    <property type="evidence" value="ECO:0007669"/>
    <property type="project" value="TreeGrafter"/>
</dbReference>
<dbReference type="InterPro" id="IPR023214">
    <property type="entry name" value="HAD_sf"/>
</dbReference>